<dbReference type="EnsemblMetazoa" id="XM_017129856.2">
    <property type="protein sequence ID" value="XP_016985345.1"/>
    <property type="gene ID" value="LOC108048906"/>
</dbReference>
<dbReference type="Proteomes" id="UP001652680">
    <property type="component" value="Unassembled WGS sequence"/>
</dbReference>
<reference evidence="5" key="2">
    <citation type="submission" date="2025-04" db="UniProtKB">
        <authorList>
            <consortium name="RefSeq"/>
        </authorList>
    </citation>
    <scope>IDENTIFICATION</scope>
</reference>
<feature type="chain" id="PRO_5027640206" evidence="2">
    <location>
        <begin position="17"/>
        <end position="439"/>
    </location>
</feature>
<evidence type="ECO:0000313" key="4">
    <source>
        <dbReference type="Proteomes" id="UP001652680"/>
    </source>
</evidence>
<protein>
    <submittedName>
        <fullName evidence="5">Uncharacterized protein LOC108048906</fullName>
    </submittedName>
</protein>
<feature type="signal peptide" evidence="2">
    <location>
        <begin position="1"/>
        <end position="16"/>
    </location>
</feature>
<accession>A0A6P4F4K2</accession>
<reference evidence="3" key="3">
    <citation type="submission" date="2025-05" db="UniProtKB">
        <authorList>
            <consortium name="EnsemblMetazoa"/>
        </authorList>
    </citation>
    <scope>IDENTIFICATION</scope>
</reference>
<reference evidence="4" key="1">
    <citation type="journal article" date="2021" name="Elife">
        <title>Highly contiguous assemblies of 101 drosophilid genomes.</title>
        <authorList>
            <person name="Kim B.Y."/>
            <person name="Wang J.R."/>
            <person name="Miller D.E."/>
            <person name="Barmina O."/>
            <person name="Delaney E."/>
            <person name="Thompson A."/>
            <person name="Comeault A.A."/>
            <person name="Peede D."/>
            <person name="D'Agostino E.R."/>
            <person name="Pelaez J."/>
            <person name="Aguilar J.M."/>
            <person name="Haji D."/>
            <person name="Matsunaga T."/>
            <person name="Armstrong E.E."/>
            <person name="Zych M."/>
            <person name="Ogawa Y."/>
            <person name="Stamenkovic-Radak M."/>
            <person name="Jelic M."/>
            <person name="Veselinovic M.S."/>
            <person name="Tanaskovic M."/>
            <person name="Eric P."/>
            <person name="Gao J.J."/>
            <person name="Katoh T.K."/>
            <person name="Toda M.J."/>
            <person name="Watabe H."/>
            <person name="Watada M."/>
            <person name="Davis J.S."/>
            <person name="Moyle L.C."/>
            <person name="Manoli G."/>
            <person name="Bertolini E."/>
            <person name="Kostal V."/>
            <person name="Hawley R.S."/>
            <person name="Takahashi A."/>
            <person name="Jones C.D."/>
            <person name="Price D.K."/>
            <person name="Whiteman N."/>
            <person name="Kopp A."/>
            <person name="Matute D.R."/>
            <person name="Petrov D.A."/>
        </authorList>
    </citation>
    <scope>NUCLEOTIDE SEQUENCE [LARGE SCALE GENOMIC DNA]</scope>
</reference>
<evidence type="ECO:0000256" key="1">
    <source>
        <dbReference type="SAM" id="MobiDB-lite"/>
    </source>
</evidence>
<dbReference type="RefSeq" id="XP_016985345.1">
    <property type="nucleotide sequence ID" value="XM_017129856.1"/>
</dbReference>
<gene>
    <name evidence="5" type="primary">LOC108048906</name>
    <name evidence="3" type="synonym">108048906</name>
</gene>
<evidence type="ECO:0000256" key="2">
    <source>
        <dbReference type="SAM" id="SignalP"/>
    </source>
</evidence>
<keyword evidence="4" id="KW-1185">Reference proteome</keyword>
<dbReference type="OrthoDB" id="8017601at2759"/>
<organism evidence="5">
    <name type="scientific">Drosophila rhopaloa</name>
    <name type="common">Fruit fly</name>
    <dbReference type="NCBI Taxonomy" id="1041015"/>
    <lineage>
        <taxon>Eukaryota</taxon>
        <taxon>Metazoa</taxon>
        <taxon>Ecdysozoa</taxon>
        <taxon>Arthropoda</taxon>
        <taxon>Hexapoda</taxon>
        <taxon>Insecta</taxon>
        <taxon>Pterygota</taxon>
        <taxon>Neoptera</taxon>
        <taxon>Endopterygota</taxon>
        <taxon>Diptera</taxon>
        <taxon>Brachycera</taxon>
        <taxon>Muscomorpha</taxon>
        <taxon>Ephydroidea</taxon>
        <taxon>Drosophilidae</taxon>
        <taxon>Drosophila</taxon>
        <taxon>Sophophora</taxon>
    </lineage>
</organism>
<proteinExistence type="predicted"/>
<evidence type="ECO:0000313" key="5">
    <source>
        <dbReference type="RefSeq" id="XP_016985345.1"/>
    </source>
</evidence>
<dbReference type="AlphaFoldDB" id="A0A6P4F4K2"/>
<feature type="region of interest" description="Disordered" evidence="1">
    <location>
        <begin position="408"/>
        <end position="439"/>
    </location>
</feature>
<name>A0A6P4F4K2_DRORH</name>
<sequence>MWSLLTVFLGLSVLWGLPQDAIGSCQLKTTPTAPLIVTTFGSKQLVSNSAGNHERDRGETIELFCGSGFLFNYRHSYGHTESLSINDNKVSLRCESDYFVYPKNRDRLMNLVVQCQKGVSQLFESRTSLPNCEGDMTLVLGHDFEEMGTMKNAALCYNIVASRMKYIAYTTFPEKNLILQKTQLGQLNTIGLDIKVNYRKNLIKSISQTEIDAYLKKKDVLWQLFQGRVFESASLVLDDAVGVQLAGYEAMMATTWLSSLRSGNWKHWVAAMREATKAGLHFDVRLGVSGVLELPLDVGRSCNASRSLVFELADGSSLPAPAHIWAHVHILESTGGVEDEFVIIGHNSPFFRSDNSTELCSSMCDQVSWLKNSLFASLHRFPAYGLVQCCRVEDVASKLDNFPGSFANESASRSTTPAPDPIPAFVMSLKPESENTELE</sequence>
<dbReference type="GeneID" id="108048906"/>
<keyword evidence="2" id="KW-0732">Signal</keyword>
<feature type="compositionally biased region" description="Polar residues" evidence="1">
    <location>
        <begin position="408"/>
        <end position="417"/>
    </location>
</feature>
<evidence type="ECO:0000313" key="3">
    <source>
        <dbReference type="EnsemblMetazoa" id="XP_016985345.1"/>
    </source>
</evidence>